<sequence length="80" mass="8769">MAKYTIDAVLEVWGSFDVEADNLGEAYRKAAENPGKYANLKVWNDGAEAQLRTYSHINCVGEYDIDDAVAALTGKGVKKE</sequence>
<gene>
    <name evidence="1" type="ORF">DWZ04_02260</name>
</gene>
<dbReference type="AlphaFoldDB" id="A0A3E2UZK1"/>
<accession>A0A3E2UZK1</accession>
<proteinExistence type="predicted"/>
<protein>
    <submittedName>
        <fullName evidence="1">Uncharacterized protein</fullName>
    </submittedName>
</protein>
<evidence type="ECO:0000313" key="1">
    <source>
        <dbReference type="EMBL" id="RGC02697.1"/>
    </source>
</evidence>
<dbReference type="EMBL" id="QVEW01000001">
    <property type="protein sequence ID" value="RGC02697.1"/>
    <property type="molecule type" value="Genomic_DNA"/>
</dbReference>
<comment type="caution">
    <text evidence="1">The sequence shown here is derived from an EMBL/GenBank/DDBJ whole genome shotgun (WGS) entry which is preliminary data.</text>
</comment>
<reference evidence="1 2" key="1">
    <citation type="submission" date="2018-08" db="EMBL/GenBank/DDBJ databases">
        <title>A genome reference for cultivated species of the human gut microbiota.</title>
        <authorList>
            <person name="Zou Y."/>
            <person name="Xue W."/>
            <person name="Luo G."/>
        </authorList>
    </citation>
    <scope>NUCLEOTIDE SEQUENCE [LARGE SCALE GENOMIC DNA]</scope>
    <source>
        <strain evidence="1 2">AF29-11BH</strain>
    </source>
</reference>
<evidence type="ECO:0000313" key="2">
    <source>
        <dbReference type="Proteomes" id="UP000260783"/>
    </source>
</evidence>
<name>A0A3E2UZK1_9FIRM</name>
<organism evidence="1 2">
    <name type="scientific">Faecalibacterium prausnitzii</name>
    <dbReference type="NCBI Taxonomy" id="853"/>
    <lineage>
        <taxon>Bacteria</taxon>
        <taxon>Bacillati</taxon>
        <taxon>Bacillota</taxon>
        <taxon>Clostridia</taxon>
        <taxon>Eubacteriales</taxon>
        <taxon>Oscillospiraceae</taxon>
        <taxon>Faecalibacterium</taxon>
    </lineage>
</organism>
<dbReference type="RefSeq" id="WP_117526247.1">
    <property type="nucleotide sequence ID" value="NZ_JAQCXC010000002.1"/>
</dbReference>
<dbReference type="Proteomes" id="UP000260783">
    <property type="component" value="Unassembled WGS sequence"/>
</dbReference>